<comment type="caution">
    <text evidence="1">The sequence shown here is derived from an EMBL/GenBank/DDBJ whole genome shotgun (WGS) entry which is preliminary data.</text>
</comment>
<evidence type="ECO:0000313" key="1">
    <source>
        <dbReference type="EMBL" id="EJX06973.1"/>
    </source>
</evidence>
<sequence length="39" mass="4426">MCIAYIVFELFGATTRIYIILSLMTGTSENFILIISTCY</sequence>
<organism evidence="1">
    <name type="scientific">gut metagenome</name>
    <dbReference type="NCBI Taxonomy" id="749906"/>
    <lineage>
        <taxon>unclassified sequences</taxon>
        <taxon>metagenomes</taxon>
        <taxon>organismal metagenomes</taxon>
    </lineage>
</organism>
<gene>
    <name evidence="1" type="ORF">EVA_04921</name>
</gene>
<dbReference type="AlphaFoldDB" id="J9GVN0"/>
<accession>J9GVN0</accession>
<proteinExistence type="predicted"/>
<reference evidence="1" key="1">
    <citation type="journal article" date="2012" name="PLoS ONE">
        <title>Gene sets for utilization of primary and secondary nutrition supplies in the distal gut of endangered iberian lynx.</title>
        <authorList>
            <person name="Alcaide M."/>
            <person name="Messina E."/>
            <person name="Richter M."/>
            <person name="Bargiela R."/>
            <person name="Peplies J."/>
            <person name="Huws S.A."/>
            <person name="Newbold C.J."/>
            <person name="Golyshin P.N."/>
            <person name="Simon M.A."/>
            <person name="Lopez G."/>
            <person name="Yakimov M.M."/>
            <person name="Ferrer M."/>
        </authorList>
    </citation>
    <scope>NUCLEOTIDE SEQUENCE</scope>
</reference>
<protein>
    <submittedName>
        <fullName evidence="1">Uncharacterized protein</fullName>
    </submittedName>
</protein>
<name>J9GVN0_9ZZZZ</name>
<dbReference type="EMBL" id="AMCI01001006">
    <property type="protein sequence ID" value="EJX06973.1"/>
    <property type="molecule type" value="Genomic_DNA"/>
</dbReference>